<gene>
    <name evidence="3" type="ORF">QC818_00595</name>
</gene>
<keyword evidence="2" id="KW-0472">Membrane</keyword>
<accession>A0ABU1FXC6</accession>
<feature type="transmembrane region" description="Helical" evidence="2">
    <location>
        <begin position="104"/>
        <end position="124"/>
    </location>
</feature>
<evidence type="ECO:0000256" key="1">
    <source>
        <dbReference type="SAM" id="MobiDB-lite"/>
    </source>
</evidence>
<reference evidence="3 4" key="1">
    <citation type="submission" date="2023-04" db="EMBL/GenBank/DDBJ databases">
        <title>A long-awaited taxogenomic arrangement of the family Halomonadaceae.</title>
        <authorList>
            <person name="De La Haba R."/>
            <person name="Chuvochina M."/>
            <person name="Wittouck S."/>
            <person name="Arahal D.R."/>
            <person name="Sanchez-Porro C."/>
            <person name="Hugenholtz P."/>
            <person name="Ventosa A."/>
        </authorList>
    </citation>
    <scope>NUCLEOTIDE SEQUENCE [LARGE SCALE GENOMIC DNA]</scope>
    <source>
        <strain evidence="3 4">DSM 23530</strain>
    </source>
</reference>
<organism evidence="3 4">
    <name type="scientific">Halomonas koreensis</name>
    <dbReference type="NCBI Taxonomy" id="245385"/>
    <lineage>
        <taxon>Bacteria</taxon>
        <taxon>Pseudomonadati</taxon>
        <taxon>Pseudomonadota</taxon>
        <taxon>Gammaproteobacteria</taxon>
        <taxon>Oceanospirillales</taxon>
        <taxon>Halomonadaceae</taxon>
        <taxon>Halomonas</taxon>
    </lineage>
</organism>
<dbReference type="RefSeq" id="WP_309650881.1">
    <property type="nucleotide sequence ID" value="NZ_JARWAK010000001.1"/>
</dbReference>
<protein>
    <submittedName>
        <fullName evidence="3">Uncharacterized protein</fullName>
    </submittedName>
</protein>
<sequence length="301" mass="34159">MIALLIIPILVCGIIWISGHPRQRLHISKYQGWLVYLHAAKYGSFIIGSVFLLTEFLPYAAFWLLNKLTCIYLPVYNLSLSELISDLLFSGFLSGLSIDNKGELTLRLLSFSATSIVLTAFITWTQKKLNYTNLSKVIMELYYENSQIDYLLSCITDDFLSSRDLPLEERKLAFITLDTRKFYIGVPVIISPPDEIGISGSEIAILPVYSGYRAEETLRMNIKNAYTFKLPDNGRDEVDDCDLIAIPKENIVSVSAFTMKIHRQIDNNMDDSSYLEASNYTGTEQLDSEVYEQPDPNTPQD</sequence>
<keyword evidence="4" id="KW-1185">Reference proteome</keyword>
<comment type="caution">
    <text evidence="3">The sequence shown here is derived from an EMBL/GenBank/DDBJ whole genome shotgun (WGS) entry which is preliminary data.</text>
</comment>
<proteinExistence type="predicted"/>
<feature type="transmembrane region" description="Helical" evidence="2">
    <location>
        <begin position="77"/>
        <end position="98"/>
    </location>
</feature>
<evidence type="ECO:0000256" key="2">
    <source>
        <dbReference type="SAM" id="Phobius"/>
    </source>
</evidence>
<keyword evidence="2" id="KW-0812">Transmembrane</keyword>
<keyword evidence="2" id="KW-1133">Transmembrane helix</keyword>
<evidence type="ECO:0000313" key="4">
    <source>
        <dbReference type="Proteomes" id="UP001264519"/>
    </source>
</evidence>
<feature type="region of interest" description="Disordered" evidence="1">
    <location>
        <begin position="282"/>
        <end position="301"/>
    </location>
</feature>
<feature type="transmembrane region" description="Helical" evidence="2">
    <location>
        <begin position="43"/>
        <end position="65"/>
    </location>
</feature>
<dbReference type="Proteomes" id="UP001264519">
    <property type="component" value="Unassembled WGS sequence"/>
</dbReference>
<evidence type="ECO:0000313" key="3">
    <source>
        <dbReference type="EMBL" id="MDR5865284.1"/>
    </source>
</evidence>
<name>A0ABU1FXC6_9GAMM</name>
<dbReference type="EMBL" id="JARWAK010000001">
    <property type="protein sequence ID" value="MDR5865284.1"/>
    <property type="molecule type" value="Genomic_DNA"/>
</dbReference>